<gene>
    <name evidence="6" type="ORF">KME25_10530</name>
</gene>
<protein>
    <submittedName>
        <fullName evidence="6">LysR family transcriptional regulator</fullName>
    </submittedName>
</protein>
<keyword evidence="3" id="KW-0238">DNA-binding</keyword>
<reference evidence="6" key="2">
    <citation type="journal article" date="2022" name="Microbiol. Resour. Announc.">
        <title>Metagenome Sequencing to Explore Phylogenomics of Terrestrial Cyanobacteria.</title>
        <authorList>
            <person name="Ward R.D."/>
            <person name="Stajich J.E."/>
            <person name="Johansen J.R."/>
            <person name="Huntemann M."/>
            <person name="Clum A."/>
            <person name="Foster B."/>
            <person name="Foster B."/>
            <person name="Roux S."/>
            <person name="Palaniappan K."/>
            <person name="Varghese N."/>
            <person name="Mukherjee S."/>
            <person name="Reddy T.B.K."/>
            <person name="Daum C."/>
            <person name="Copeland A."/>
            <person name="Chen I.A."/>
            <person name="Ivanova N.N."/>
            <person name="Kyrpides N.C."/>
            <person name="Shapiro N."/>
            <person name="Eloe-Fadrosh E.A."/>
            <person name="Pietrasiak N."/>
        </authorList>
    </citation>
    <scope>NUCLEOTIDE SEQUENCE</scope>
    <source>
        <strain evidence="6">CPER-KK1</strain>
    </source>
</reference>
<accession>A0A951PL00</accession>
<dbReference type="SUPFAM" id="SSF53850">
    <property type="entry name" value="Periplasmic binding protein-like II"/>
    <property type="match status" value="1"/>
</dbReference>
<sequence>MHGINQNRIKLSQLRTLVVVAEHGNFSEAALHLEISQSAVSHAIATLEEELGVPLLARGRHGANLTPAGEGVISYARQVLQLLDGMVEEANSHRGLKGGQVRVGAFRSVATHVLPELVAQFRSRFPDIAVTLIEYFDALEVERDLRAGKIDVGFMDLPNSEDFETCEILRDEYVALLPPTAEVSCPQLTWKQLATYPLIFETPGNACYLRLRNYLQNCGISLPIAYEIREDSTRVRMVAQGLGAAILFRLAALPIPPEVKVCHLPVPLERVVGAAVLADALHPPAVFAFMNMLKETRLAAAS</sequence>
<dbReference type="InterPro" id="IPR036388">
    <property type="entry name" value="WH-like_DNA-bd_sf"/>
</dbReference>
<dbReference type="EMBL" id="JAHHIF010000011">
    <property type="protein sequence ID" value="MBW4544862.1"/>
    <property type="molecule type" value="Genomic_DNA"/>
</dbReference>
<evidence type="ECO:0000256" key="4">
    <source>
        <dbReference type="ARBA" id="ARBA00023163"/>
    </source>
</evidence>
<evidence type="ECO:0000313" key="7">
    <source>
        <dbReference type="Proteomes" id="UP000753908"/>
    </source>
</evidence>
<keyword evidence="2" id="KW-0805">Transcription regulation</keyword>
<dbReference type="GO" id="GO:0003677">
    <property type="term" value="F:DNA binding"/>
    <property type="evidence" value="ECO:0007669"/>
    <property type="project" value="UniProtKB-KW"/>
</dbReference>
<reference evidence="6" key="1">
    <citation type="submission" date="2021-05" db="EMBL/GenBank/DDBJ databases">
        <authorList>
            <person name="Pietrasiak N."/>
            <person name="Ward R."/>
            <person name="Stajich J.E."/>
            <person name="Kurbessoian T."/>
        </authorList>
    </citation>
    <scope>NUCLEOTIDE SEQUENCE</scope>
    <source>
        <strain evidence="6">CPER-KK1</strain>
    </source>
</reference>
<dbReference type="InterPro" id="IPR036390">
    <property type="entry name" value="WH_DNA-bd_sf"/>
</dbReference>
<dbReference type="Gene3D" id="1.10.10.10">
    <property type="entry name" value="Winged helix-like DNA-binding domain superfamily/Winged helix DNA-binding domain"/>
    <property type="match status" value="1"/>
</dbReference>
<organism evidence="6 7">
    <name type="scientific">Symplocastrum torsivum CPER-KK1</name>
    <dbReference type="NCBI Taxonomy" id="450513"/>
    <lineage>
        <taxon>Bacteria</taxon>
        <taxon>Bacillati</taxon>
        <taxon>Cyanobacteriota</taxon>
        <taxon>Cyanophyceae</taxon>
        <taxon>Oscillatoriophycideae</taxon>
        <taxon>Oscillatoriales</taxon>
        <taxon>Microcoleaceae</taxon>
        <taxon>Symplocastrum</taxon>
    </lineage>
</organism>
<evidence type="ECO:0000256" key="1">
    <source>
        <dbReference type="ARBA" id="ARBA00009437"/>
    </source>
</evidence>
<name>A0A951PL00_9CYAN</name>
<evidence type="ECO:0000256" key="2">
    <source>
        <dbReference type="ARBA" id="ARBA00023015"/>
    </source>
</evidence>
<dbReference type="SUPFAM" id="SSF46785">
    <property type="entry name" value="Winged helix' DNA-binding domain"/>
    <property type="match status" value="1"/>
</dbReference>
<dbReference type="InterPro" id="IPR005119">
    <property type="entry name" value="LysR_subst-bd"/>
</dbReference>
<comment type="similarity">
    <text evidence="1">Belongs to the LysR transcriptional regulatory family.</text>
</comment>
<dbReference type="Proteomes" id="UP000753908">
    <property type="component" value="Unassembled WGS sequence"/>
</dbReference>
<dbReference type="Pfam" id="PF00126">
    <property type="entry name" value="HTH_1"/>
    <property type="match status" value="1"/>
</dbReference>
<dbReference type="CDD" id="cd05466">
    <property type="entry name" value="PBP2_LTTR_substrate"/>
    <property type="match status" value="1"/>
</dbReference>
<comment type="caution">
    <text evidence="6">The sequence shown here is derived from an EMBL/GenBank/DDBJ whole genome shotgun (WGS) entry which is preliminary data.</text>
</comment>
<dbReference type="PROSITE" id="PS50931">
    <property type="entry name" value="HTH_LYSR"/>
    <property type="match status" value="1"/>
</dbReference>
<dbReference type="InterPro" id="IPR000847">
    <property type="entry name" value="LysR_HTH_N"/>
</dbReference>
<dbReference type="InterPro" id="IPR050950">
    <property type="entry name" value="HTH-type_LysR_regulators"/>
</dbReference>
<dbReference type="PANTHER" id="PTHR30419">
    <property type="entry name" value="HTH-TYPE TRANSCRIPTIONAL REGULATOR YBHD"/>
    <property type="match status" value="1"/>
</dbReference>
<dbReference type="PRINTS" id="PR00039">
    <property type="entry name" value="HTHLYSR"/>
</dbReference>
<keyword evidence="4" id="KW-0804">Transcription</keyword>
<dbReference type="AlphaFoldDB" id="A0A951PL00"/>
<dbReference type="GO" id="GO:0005829">
    <property type="term" value="C:cytosol"/>
    <property type="evidence" value="ECO:0007669"/>
    <property type="project" value="TreeGrafter"/>
</dbReference>
<dbReference type="FunFam" id="1.10.10.10:FF:000001">
    <property type="entry name" value="LysR family transcriptional regulator"/>
    <property type="match status" value="1"/>
</dbReference>
<dbReference type="Pfam" id="PF03466">
    <property type="entry name" value="LysR_substrate"/>
    <property type="match status" value="1"/>
</dbReference>
<evidence type="ECO:0000259" key="5">
    <source>
        <dbReference type="PROSITE" id="PS50931"/>
    </source>
</evidence>
<dbReference type="GO" id="GO:0003700">
    <property type="term" value="F:DNA-binding transcription factor activity"/>
    <property type="evidence" value="ECO:0007669"/>
    <property type="project" value="InterPro"/>
</dbReference>
<evidence type="ECO:0000313" key="6">
    <source>
        <dbReference type="EMBL" id="MBW4544862.1"/>
    </source>
</evidence>
<proteinExistence type="inferred from homology"/>
<evidence type="ECO:0000256" key="3">
    <source>
        <dbReference type="ARBA" id="ARBA00023125"/>
    </source>
</evidence>
<dbReference type="Gene3D" id="3.40.190.290">
    <property type="match status" value="1"/>
</dbReference>
<feature type="domain" description="HTH lysR-type" evidence="5">
    <location>
        <begin position="9"/>
        <end position="66"/>
    </location>
</feature>